<comment type="subcellular location">
    <subcellularLocation>
        <location evidence="1">Cell membrane</location>
        <topology evidence="1">Multi-pass membrane protein</topology>
    </subcellularLocation>
</comment>
<dbReference type="Pfam" id="PF02687">
    <property type="entry name" value="FtsX"/>
    <property type="match status" value="1"/>
</dbReference>
<dbReference type="PANTHER" id="PTHR30489">
    <property type="entry name" value="LIPOPROTEIN-RELEASING SYSTEM TRANSMEMBRANE PROTEIN LOLE"/>
    <property type="match status" value="1"/>
</dbReference>
<feature type="transmembrane region" description="Helical" evidence="7">
    <location>
        <begin position="16"/>
        <end position="36"/>
    </location>
</feature>
<keyword evidence="4 7" id="KW-0812">Transmembrane</keyword>
<dbReference type="AlphaFoldDB" id="A0A410FSV4"/>
<evidence type="ECO:0000313" key="9">
    <source>
        <dbReference type="EMBL" id="QAA76165.1"/>
    </source>
</evidence>
<gene>
    <name evidence="9" type="ORF">BIP78_0399</name>
</gene>
<dbReference type="Proteomes" id="UP000287233">
    <property type="component" value="Chromosome"/>
</dbReference>
<dbReference type="EMBL" id="CP034928">
    <property type="protein sequence ID" value="QAA76165.1"/>
    <property type="molecule type" value="Genomic_DNA"/>
</dbReference>
<evidence type="ECO:0000256" key="5">
    <source>
        <dbReference type="ARBA" id="ARBA00022989"/>
    </source>
</evidence>
<accession>A0A410FSV4</accession>
<evidence type="ECO:0000256" key="1">
    <source>
        <dbReference type="ARBA" id="ARBA00004651"/>
    </source>
</evidence>
<evidence type="ECO:0000256" key="7">
    <source>
        <dbReference type="SAM" id="Phobius"/>
    </source>
</evidence>
<name>A0A410FSV4_BIPS1</name>
<proteinExistence type="inferred from homology"/>
<comment type="similarity">
    <text evidence="2">Belongs to the ABC-4 integral membrane protein family. LolC/E subfamily.</text>
</comment>
<dbReference type="KEGG" id="bih:BIP78_0399"/>
<dbReference type="GO" id="GO:0098797">
    <property type="term" value="C:plasma membrane protein complex"/>
    <property type="evidence" value="ECO:0007669"/>
    <property type="project" value="TreeGrafter"/>
</dbReference>
<keyword evidence="3" id="KW-1003">Cell membrane</keyword>
<keyword evidence="6 7" id="KW-0472">Membrane</keyword>
<feature type="domain" description="ABC3 transporter permease C-terminal" evidence="8">
    <location>
        <begin position="271"/>
        <end position="402"/>
    </location>
</feature>
<feature type="transmembrane region" description="Helical" evidence="7">
    <location>
        <begin position="321"/>
        <end position="349"/>
    </location>
</feature>
<keyword evidence="5 7" id="KW-1133">Transmembrane helix</keyword>
<evidence type="ECO:0000313" key="10">
    <source>
        <dbReference type="Proteomes" id="UP000287233"/>
    </source>
</evidence>
<dbReference type="InterPro" id="IPR003838">
    <property type="entry name" value="ABC3_permease_C"/>
</dbReference>
<sequence>MTAALRHLRRGRRRTVLAGLAVFVPVFLLVVFLGMIGGMEKEMFASLTGFDTGHFQIRRAADRPSGGALPLVRDPAPLLAVVEGSTEVAWYTVRLDLPALAAAGDRSLGVVVQGVRPADAAAESPFARAVTSGRYLEPGDEGVVVGRQLLDALGLSLGDELVLLGAHPQGAAGVAVPRIVGVFDLPDPALGRGLVHVDLGVAQRLVRSPAVTAVVGYVRGVEGPWDAPRIEEAVGRLRAQLPEGYEVLDWAQLGPESLVFMRLMRPIVVGFMVAFFFLGGLVVLNTLYLSVLERTRELGIILALGAPRRYVMRQVLLESGLLATGAAMVGAALGLGFVLVVEAVGGFPLPGAYEEVTALFGMQPHLRMRVTAAEVGMAAVAMVAVAVVAAWYPARRAAALEPLEAMRHAD</sequence>
<dbReference type="GO" id="GO:0044874">
    <property type="term" value="P:lipoprotein localization to outer membrane"/>
    <property type="evidence" value="ECO:0007669"/>
    <property type="project" value="TreeGrafter"/>
</dbReference>
<organism evidence="9 10">
    <name type="scientific">Bipolaricaulis sibiricus</name>
    <dbReference type="NCBI Taxonomy" id="2501609"/>
    <lineage>
        <taxon>Bacteria</taxon>
        <taxon>Candidatus Bipolaricaulota</taxon>
        <taxon>Candidatus Bipolaricaulia</taxon>
        <taxon>Candidatus Bipolaricaulales</taxon>
        <taxon>Candidatus Bipolaricaulaceae</taxon>
        <taxon>Candidatus Bipolaricaulis</taxon>
    </lineage>
</organism>
<protein>
    <recommendedName>
        <fullName evidence="8">ABC3 transporter permease C-terminal domain-containing protein</fullName>
    </recommendedName>
</protein>
<dbReference type="PANTHER" id="PTHR30489:SF0">
    <property type="entry name" value="LIPOPROTEIN-RELEASING SYSTEM TRANSMEMBRANE PROTEIN LOLE"/>
    <property type="match status" value="1"/>
</dbReference>
<evidence type="ECO:0000256" key="3">
    <source>
        <dbReference type="ARBA" id="ARBA00022475"/>
    </source>
</evidence>
<feature type="transmembrane region" description="Helical" evidence="7">
    <location>
        <begin position="370"/>
        <end position="392"/>
    </location>
</feature>
<evidence type="ECO:0000256" key="4">
    <source>
        <dbReference type="ARBA" id="ARBA00022692"/>
    </source>
</evidence>
<evidence type="ECO:0000256" key="2">
    <source>
        <dbReference type="ARBA" id="ARBA00005236"/>
    </source>
</evidence>
<evidence type="ECO:0000256" key="6">
    <source>
        <dbReference type="ARBA" id="ARBA00023136"/>
    </source>
</evidence>
<evidence type="ECO:0000259" key="8">
    <source>
        <dbReference type="Pfam" id="PF02687"/>
    </source>
</evidence>
<feature type="transmembrane region" description="Helical" evidence="7">
    <location>
        <begin position="267"/>
        <end position="288"/>
    </location>
</feature>
<reference evidence="10" key="1">
    <citation type="submission" date="2018-12" db="EMBL/GenBank/DDBJ databases">
        <title>Complete genome sequence of an uncultured bacterium of the candidate phylum Bipolaricaulota.</title>
        <authorList>
            <person name="Kadnikov V.V."/>
            <person name="Mardanov A.V."/>
            <person name="Beletsky A.V."/>
            <person name="Frank Y.A."/>
            <person name="Karnachuk O.V."/>
            <person name="Ravin N.V."/>
        </authorList>
    </citation>
    <scope>NUCLEOTIDE SEQUENCE [LARGE SCALE GENOMIC DNA]</scope>
</reference>
<dbReference type="InterPro" id="IPR051447">
    <property type="entry name" value="Lipoprotein-release_system"/>
</dbReference>